<proteinExistence type="predicted"/>
<gene>
    <name evidence="1" type="ORF">GUJ93_ZPchr0010g8013</name>
</gene>
<comment type="caution">
    <text evidence="1">The sequence shown here is derived from an EMBL/GenBank/DDBJ whole genome shotgun (WGS) entry which is preliminary data.</text>
</comment>
<protein>
    <submittedName>
        <fullName evidence="1">Uncharacterized protein</fullName>
    </submittedName>
</protein>
<evidence type="ECO:0000313" key="2">
    <source>
        <dbReference type="Proteomes" id="UP000729402"/>
    </source>
</evidence>
<dbReference type="Proteomes" id="UP000729402">
    <property type="component" value="Unassembled WGS sequence"/>
</dbReference>
<keyword evidence="2" id="KW-1185">Reference proteome</keyword>
<reference evidence="1" key="2">
    <citation type="submission" date="2021-02" db="EMBL/GenBank/DDBJ databases">
        <authorList>
            <person name="Kimball J.A."/>
            <person name="Haas M.W."/>
            <person name="Macchietto M."/>
            <person name="Kono T."/>
            <person name="Duquette J."/>
            <person name="Shao M."/>
        </authorList>
    </citation>
    <scope>NUCLEOTIDE SEQUENCE</scope>
    <source>
        <tissue evidence="1">Fresh leaf tissue</tissue>
    </source>
</reference>
<accession>A0A8J6BKG3</accession>
<dbReference type="EMBL" id="JAAALK010000082">
    <property type="protein sequence ID" value="KAG8086395.1"/>
    <property type="molecule type" value="Genomic_DNA"/>
</dbReference>
<reference evidence="1" key="1">
    <citation type="journal article" date="2021" name="bioRxiv">
        <title>Whole Genome Assembly and Annotation of Northern Wild Rice, Zizania palustris L., Supports a Whole Genome Duplication in the Zizania Genus.</title>
        <authorList>
            <person name="Haas M."/>
            <person name="Kono T."/>
            <person name="Macchietto M."/>
            <person name="Millas R."/>
            <person name="McGilp L."/>
            <person name="Shao M."/>
            <person name="Duquette J."/>
            <person name="Hirsch C.N."/>
            <person name="Kimball J."/>
        </authorList>
    </citation>
    <scope>NUCLEOTIDE SEQUENCE</scope>
    <source>
        <tissue evidence="1">Fresh leaf tissue</tissue>
    </source>
</reference>
<name>A0A8J6BKG3_ZIZPA</name>
<organism evidence="1 2">
    <name type="scientific">Zizania palustris</name>
    <name type="common">Northern wild rice</name>
    <dbReference type="NCBI Taxonomy" id="103762"/>
    <lineage>
        <taxon>Eukaryota</taxon>
        <taxon>Viridiplantae</taxon>
        <taxon>Streptophyta</taxon>
        <taxon>Embryophyta</taxon>
        <taxon>Tracheophyta</taxon>
        <taxon>Spermatophyta</taxon>
        <taxon>Magnoliopsida</taxon>
        <taxon>Liliopsida</taxon>
        <taxon>Poales</taxon>
        <taxon>Poaceae</taxon>
        <taxon>BOP clade</taxon>
        <taxon>Oryzoideae</taxon>
        <taxon>Oryzeae</taxon>
        <taxon>Zizaniinae</taxon>
        <taxon>Zizania</taxon>
    </lineage>
</organism>
<sequence>MLQQLGHCIIGQEQMMYCSFDKAEFFFTTIRSVALYTSQSITPSPRPQLPASACRLRRAAPISIPRAAAPSSCCFRRILAGTILHMSPHEQKRLDEQQFGPENSHF</sequence>
<evidence type="ECO:0000313" key="1">
    <source>
        <dbReference type="EMBL" id="KAG8086395.1"/>
    </source>
</evidence>
<dbReference type="AlphaFoldDB" id="A0A8J6BKG3"/>